<dbReference type="GO" id="GO:0051371">
    <property type="term" value="F:muscle alpha-actinin binding"/>
    <property type="evidence" value="ECO:0007669"/>
    <property type="project" value="TreeGrafter"/>
</dbReference>
<dbReference type="GeneID" id="111243372"/>
<keyword evidence="1 5" id="KW-0479">Metal-binding</keyword>
<evidence type="ECO:0000259" key="6">
    <source>
        <dbReference type="PROSITE" id="PS50023"/>
    </source>
</evidence>
<dbReference type="GO" id="GO:0005912">
    <property type="term" value="C:adherens junction"/>
    <property type="evidence" value="ECO:0007669"/>
    <property type="project" value="TreeGrafter"/>
</dbReference>
<dbReference type="RefSeq" id="XP_022644553.1">
    <property type="nucleotide sequence ID" value="XM_022788818.1"/>
</dbReference>
<comment type="subcellular location">
    <subcellularLocation>
        <location evidence="4">Cytoplasm</location>
        <location evidence="4">Myofibril</location>
        <location evidence="4">Sarcomere</location>
        <location evidence="4">M line</location>
    </subcellularLocation>
</comment>
<dbReference type="Pfam" id="PF00412">
    <property type="entry name" value="LIM"/>
    <property type="match status" value="2"/>
</dbReference>
<evidence type="ECO:0000256" key="4">
    <source>
        <dbReference type="ARBA" id="ARBA00037833"/>
    </source>
</evidence>
<evidence type="ECO:0000313" key="8">
    <source>
        <dbReference type="Proteomes" id="UP000594260"/>
    </source>
</evidence>
<dbReference type="PROSITE" id="PS00478">
    <property type="entry name" value="LIM_DOMAIN_1"/>
    <property type="match status" value="2"/>
</dbReference>
<dbReference type="GO" id="GO:0031941">
    <property type="term" value="C:filamentous actin"/>
    <property type="evidence" value="ECO:0007669"/>
    <property type="project" value="TreeGrafter"/>
</dbReference>
<dbReference type="SUPFAM" id="SSF57716">
    <property type="entry name" value="Glucocorticoid receptor-like (DNA-binding domain)"/>
    <property type="match status" value="2"/>
</dbReference>
<evidence type="ECO:0000313" key="7">
    <source>
        <dbReference type="EnsemblMetazoa" id="XP_022644553"/>
    </source>
</evidence>
<evidence type="ECO:0000256" key="2">
    <source>
        <dbReference type="ARBA" id="ARBA00022833"/>
    </source>
</evidence>
<dbReference type="GO" id="GO:0061061">
    <property type="term" value="P:muscle structure development"/>
    <property type="evidence" value="ECO:0007669"/>
    <property type="project" value="TreeGrafter"/>
</dbReference>
<dbReference type="GO" id="GO:0001725">
    <property type="term" value="C:stress fiber"/>
    <property type="evidence" value="ECO:0007669"/>
    <property type="project" value="TreeGrafter"/>
</dbReference>
<protein>
    <recommendedName>
        <fullName evidence="6">LIM zinc-binding domain-containing protein</fullName>
    </recommendedName>
</protein>
<dbReference type="KEGG" id="vde:111243372"/>
<evidence type="ECO:0000256" key="3">
    <source>
        <dbReference type="ARBA" id="ARBA00023038"/>
    </source>
</evidence>
<dbReference type="GO" id="GO:0046872">
    <property type="term" value="F:metal ion binding"/>
    <property type="evidence" value="ECO:0007669"/>
    <property type="project" value="UniProtKB-KW"/>
</dbReference>
<dbReference type="EnsemblMetazoa" id="XM_022788818">
    <property type="protein sequence ID" value="XP_022644553"/>
    <property type="gene ID" value="LOC111243372"/>
</dbReference>
<dbReference type="PANTHER" id="PTHR24214">
    <property type="entry name" value="PDZ AND LIM DOMAIN PROTEIN ZASP"/>
    <property type="match status" value="1"/>
</dbReference>
<name>A0A7M7M390_VARDE</name>
<dbReference type="GO" id="GO:0030018">
    <property type="term" value="C:Z disc"/>
    <property type="evidence" value="ECO:0007669"/>
    <property type="project" value="TreeGrafter"/>
</dbReference>
<dbReference type="InterPro" id="IPR050604">
    <property type="entry name" value="PDZ-LIM_domain"/>
</dbReference>
<dbReference type="Proteomes" id="UP000594260">
    <property type="component" value="Unplaced"/>
</dbReference>
<feature type="domain" description="LIM zinc-binding" evidence="6">
    <location>
        <begin position="3"/>
        <end position="63"/>
    </location>
</feature>
<dbReference type="GO" id="GO:0030036">
    <property type="term" value="P:actin cytoskeleton organization"/>
    <property type="evidence" value="ECO:0007669"/>
    <property type="project" value="TreeGrafter"/>
</dbReference>
<sequence length="121" mass="13795">MNDTCPGCKKKVSGQTVTALKRNWHPPCFVCKKCAQSLLGKDEFMEQQNQPYCKECYHNTFSPKCAKCNEAIKEKCVTAMDKTWHPEHFQCAKCSKPIDVCSKLKIAQSKPYHNECECEVA</sequence>
<dbReference type="GO" id="GO:0055120">
    <property type="term" value="C:striated muscle dense body"/>
    <property type="evidence" value="ECO:0007669"/>
    <property type="project" value="UniProtKB-ARBA"/>
</dbReference>
<dbReference type="InParanoid" id="A0A7M7M390"/>
<reference evidence="7" key="1">
    <citation type="submission" date="2021-01" db="UniProtKB">
        <authorList>
            <consortium name="EnsemblMetazoa"/>
        </authorList>
    </citation>
    <scope>IDENTIFICATION</scope>
</reference>
<dbReference type="SMART" id="SM00132">
    <property type="entry name" value="LIM"/>
    <property type="match status" value="2"/>
</dbReference>
<organism evidence="7 8">
    <name type="scientific">Varroa destructor</name>
    <name type="common">Honeybee mite</name>
    <dbReference type="NCBI Taxonomy" id="109461"/>
    <lineage>
        <taxon>Eukaryota</taxon>
        <taxon>Metazoa</taxon>
        <taxon>Ecdysozoa</taxon>
        <taxon>Arthropoda</taxon>
        <taxon>Chelicerata</taxon>
        <taxon>Arachnida</taxon>
        <taxon>Acari</taxon>
        <taxon>Parasitiformes</taxon>
        <taxon>Mesostigmata</taxon>
        <taxon>Gamasina</taxon>
        <taxon>Dermanyssoidea</taxon>
        <taxon>Varroidae</taxon>
        <taxon>Varroa</taxon>
    </lineage>
</organism>
<dbReference type="Gene3D" id="2.10.110.10">
    <property type="entry name" value="Cysteine Rich Protein"/>
    <property type="match status" value="2"/>
</dbReference>
<dbReference type="GO" id="GO:0003779">
    <property type="term" value="F:actin binding"/>
    <property type="evidence" value="ECO:0007669"/>
    <property type="project" value="TreeGrafter"/>
</dbReference>
<dbReference type="OMA" id="CHSCHEP"/>
<keyword evidence="8" id="KW-1185">Reference proteome</keyword>
<dbReference type="GO" id="GO:0031430">
    <property type="term" value="C:M band"/>
    <property type="evidence" value="ECO:0007669"/>
    <property type="project" value="UniProtKB-SubCell"/>
</dbReference>
<keyword evidence="3 5" id="KW-0440">LIM domain</keyword>
<keyword evidence="2 5" id="KW-0862">Zinc</keyword>
<dbReference type="AlphaFoldDB" id="A0A7M7M390"/>
<dbReference type="FunFam" id="2.10.110.10:FF:000009">
    <property type="entry name" value="Paxillin isoform 1"/>
    <property type="match status" value="1"/>
</dbReference>
<dbReference type="OrthoDB" id="15567at2759"/>
<accession>A0A7M7M390</accession>
<dbReference type="PANTHER" id="PTHR24214:SF38">
    <property type="entry name" value="PDZ AND LIM DOMAIN PROTEIN ZASP-RELATED"/>
    <property type="match status" value="1"/>
</dbReference>
<proteinExistence type="predicted"/>
<evidence type="ECO:0000256" key="5">
    <source>
        <dbReference type="PROSITE-ProRule" id="PRU00125"/>
    </source>
</evidence>
<dbReference type="InterPro" id="IPR001781">
    <property type="entry name" value="Znf_LIM"/>
</dbReference>
<dbReference type="PROSITE" id="PS50023">
    <property type="entry name" value="LIM_DOMAIN_2"/>
    <property type="match status" value="1"/>
</dbReference>
<evidence type="ECO:0000256" key="1">
    <source>
        <dbReference type="ARBA" id="ARBA00022723"/>
    </source>
</evidence>